<evidence type="ECO:0000313" key="2">
    <source>
        <dbReference type="EMBL" id="HIT86140.1"/>
    </source>
</evidence>
<reference evidence="2" key="1">
    <citation type="submission" date="2020-10" db="EMBL/GenBank/DDBJ databases">
        <authorList>
            <person name="Gilroy R."/>
        </authorList>
    </citation>
    <scope>NUCLEOTIDE SEQUENCE</scope>
    <source>
        <strain evidence="2">CHK181-108</strain>
    </source>
</reference>
<proteinExistence type="predicted"/>
<dbReference type="EMBL" id="DVLU01000104">
    <property type="protein sequence ID" value="HIT86140.1"/>
    <property type="molecule type" value="Genomic_DNA"/>
</dbReference>
<organism evidence="2 3">
    <name type="scientific">Candidatus Ornithomonoglobus intestinigallinarum</name>
    <dbReference type="NCBI Taxonomy" id="2840894"/>
    <lineage>
        <taxon>Bacteria</taxon>
        <taxon>Bacillati</taxon>
        <taxon>Bacillota</taxon>
        <taxon>Clostridia</taxon>
        <taxon>Candidatus Ornithomonoglobus</taxon>
    </lineage>
</organism>
<sequence>MKKYSSTNLNVPMKFYYVYLYGILPAIVIIDIIVAIGHIYLEHYPTIISQTIKIIINVCIWAGLFQRRYFGYILNKICLILAISLCGLMVVPICAYCFTFGITMEVIALQCILLTIALFSIFILIYFEKRKYLLGKKPLHIEHINNEQASPQQVQTITCICGSCGKTAKISYAAQTGGSCTVSFVCPYCRTKNVVRNGSREKYNNNHFDFEPLHAYEQTHGRRQNKSNIKAFIARNKILCIVSVIAVLLIAGAFAGGYFAGQNSIIINHSHTVYVSSTGGKYHLYDCKYINKSKILARTIETARKKGYEPCSHCNPDRLINKK</sequence>
<feature type="transmembrane region" description="Helical" evidence="1">
    <location>
        <begin position="16"/>
        <end position="41"/>
    </location>
</feature>
<name>A0A9D1H411_9FIRM</name>
<keyword evidence="1" id="KW-0472">Membrane</keyword>
<reference evidence="2" key="2">
    <citation type="journal article" date="2021" name="PeerJ">
        <title>Extensive microbial diversity within the chicken gut microbiome revealed by metagenomics and culture.</title>
        <authorList>
            <person name="Gilroy R."/>
            <person name="Ravi A."/>
            <person name="Getino M."/>
            <person name="Pursley I."/>
            <person name="Horton D.L."/>
            <person name="Alikhan N.F."/>
            <person name="Baker D."/>
            <person name="Gharbi K."/>
            <person name="Hall N."/>
            <person name="Watson M."/>
            <person name="Adriaenssens E.M."/>
            <person name="Foster-Nyarko E."/>
            <person name="Jarju S."/>
            <person name="Secka A."/>
            <person name="Antonio M."/>
            <person name="Oren A."/>
            <person name="Chaudhuri R.R."/>
            <person name="La Ragione R."/>
            <person name="Hildebrand F."/>
            <person name="Pallen M.J."/>
        </authorList>
    </citation>
    <scope>NUCLEOTIDE SEQUENCE</scope>
    <source>
        <strain evidence="2">CHK181-108</strain>
    </source>
</reference>
<dbReference type="SUPFAM" id="SSF57884">
    <property type="entry name" value="Ada DNA repair protein, N-terminal domain (N-Ada 10)"/>
    <property type="match status" value="1"/>
</dbReference>
<evidence type="ECO:0000256" key="1">
    <source>
        <dbReference type="SAM" id="Phobius"/>
    </source>
</evidence>
<dbReference type="AlphaFoldDB" id="A0A9D1H411"/>
<gene>
    <name evidence="2" type="ORF">IAA60_09615</name>
</gene>
<dbReference type="Proteomes" id="UP000824165">
    <property type="component" value="Unassembled WGS sequence"/>
</dbReference>
<feature type="transmembrane region" description="Helical" evidence="1">
    <location>
        <begin position="47"/>
        <end position="65"/>
    </location>
</feature>
<protein>
    <submittedName>
        <fullName evidence="2">Uncharacterized protein</fullName>
    </submittedName>
</protein>
<evidence type="ECO:0000313" key="3">
    <source>
        <dbReference type="Proteomes" id="UP000824165"/>
    </source>
</evidence>
<keyword evidence="1" id="KW-1133">Transmembrane helix</keyword>
<feature type="transmembrane region" description="Helical" evidence="1">
    <location>
        <begin position="238"/>
        <end position="260"/>
    </location>
</feature>
<accession>A0A9D1H411</accession>
<comment type="caution">
    <text evidence="2">The sequence shown here is derived from an EMBL/GenBank/DDBJ whole genome shotgun (WGS) entry which is preliminary data.</text>
</comment>
<feature type="transmembrane region" description="Helical" evidence="1">
    <location>
        <begin position="107"/>
        <end position="127"/>
    </location>
</feature>
<dbReference type="Gene3D" id="3.40.10.10">
    <property type="entry name" value="DNA Methylphosphotriester Repair Domain"/>
    <property type="match status" value="1"/>
</dbReference>
<feature type="transmembrane region" description="Helical" evidence="1">
    <location>
        <begin position="77"/>
        <end position="101"/>
    </location>
</feature>
<keyword evidence="1" id="KW-0812">Transmembrane</keyword>
<dbReference type="InterPro" id="IPR035451">
    <property type="entry name" value="Ada-like_dom_sf"/>
</dbReference>